<reference evidence="4" key="1">
    <citation type="submission" date="2022-12" db="EMBL/GenBank/DDBJ databases">
        <title>Reclassification of two methanogenic archaea species isolated from the Kolyma lowland permafrost.</title>
        <authorList>
            <person name="Trubitsyn V.E."/>
            <person name="Rivkina E.M."/>
            <person name="Shcherbakova V.A."/>
        </authorList>
    </citation>
    <scope>NUCLEOTIDE SEQUENCE</scope>
    <source>
        <strain evidence="3">M2</strain>
        <strain evidence="4">MK4</strain>
    </source>
</reference>
<comment type="caution">
    <text evidence="4">The sequence shown here is derived from an EMBL/GenBank/DDBJ whole genome shotgun (WGS) entry which is preliminary data.</text>
</comment>
<accession>A0A9E5A6T3</accession>
<organism evidence="4">
    <name type="scientific">Methanobacterium veterum</name>
    <dbReference type="NCBI Taxonomy" id="408577"/>
    <lineage>
        <taxon>Archaea</taxon>
        <taxon>Methanobacteriati</taxon>
        <taxon>Methanobacteriota</taxon>
        <taxon>Methanomada group</taxon>
        <taxon>Methanobacteria</taxon>
        <taxon>Methanobacteriales</taxon>
        <taxon>Methanobacteriaceae</taxon>
        <taxon>Methanobacterium</taxon>
    </lineage>
</organism>
<dbReference type="Proteomes" id="UP001074446">
    <property type="component" value="Unassembled WGS sequence"/>
</dbReference>
<name>A0A9E5A6T3_9EURY</name>
<feature type="region of interest" description="Disordered" evidence="1">
    <location>
        <begin position="39"/>
        <end position="59"/>
    </location>
</feature>
<dbReference type="EMBL" id="JAPVER010000020">
    <property type="protein sequence ID" value="MCZ3367281.1"/>
    <property type="molecule type" value="Genomic_DNA"/>
</dbReference>
<keyword evidence="2" id="KW-0472">Membrane</keyword>
<keyword evidence="5" id="KW-1185">Reference proteome</keyword>
<evidence type="ECO:0000256" key="2">
    <source>
        <dbReference type="SAM" id="Phobius"/>
    </source>
</evidence>
<proteinExistence type="predicted"/>
<dbReference type="EMBL" id="JAPVES010000030">
    <property type="protein sequence ID" value="MCZ3373571.1"/>
    <property type="molecule type" value="Genomic_DNA"/>
</dbReference>
<evidence type="ECO:0000313" key="3">
    <source>
        <dbReference type="EMBL" id="MCZ3367281.1"/>
    </source>
</evidence>
<dbReference type="AlphaFoldDB" id="A0A9E5A6T3"/>
<evidence type="ECO:0000313" key="5">
    <source>
        <dbReference type="Proteomes" id="UP001068021"/>
    </source>
</evidence>
<dbReference type="RefSeq" id="WP_048082529.1">
    <property type="nucleotide sequence ID" value="NZ_JAPVER010000020.1"/>
</dbReference>
<keyword evidence="2" id="KW-1133">Transmembrane helix</keyword>
<gene>
    <name evidence="4" type="ORF">O3H35_13060</name>
    <name evidence="3" type="ORF">O3H54_15430</name>
</gene>
<dbReference type="Proteomes" id="UP001068021">
    <property type="component" value="Unassembled WGS sequence"/>
</dbReference>
<keyword evidence="2" id="KW-0812">Transmembrane</keyword>
<feature type="compositionally biased region" description="Polar residues" evidence="1">
    <location>
        <begin position="39"/>
        <end position="51"/>
    </location>
</feature>
<evidence type="ECO:0000313" key="4">
    <source>
        <dbReference type="EMBL" id="MCZ3373571.1"/>
    </source>
</evidence>
<protein>
    <submittedName>
        <fullName evidence="4">Uncharacterized protein</fullName>
    </submittedName>
</protein>
<sequence>MNKTLVLFLAFVVTINVSIGLSAAAEQDSNDVGNITIDSSNLNLDPSTNNQKDPRKTLPLQKTGLPVVPALLSTLLVSSSLLYGKLRK</sequence>
<evidence type="ECO:0000256" key="1">
    <source>
        <dbReference type="SAM" id="MobiDB-lite"/>
    </source>
</evidence>
<feature type="transmembrane region" description="Helical" evidence="2">
    <location>
        <begin position="64"/>
        <end position="84"/>
    </location>
</feature>